<reference evidence="1 2" key="1">
    <citation type="journal article" date="2022" name="Plant J.">
        <title>Chromosome-level genome of Camellia lanceoleosa provides a valuable resource for understanding genome evolution and self-incompatibility.</title>
        <authorList>
            <person name="Gong W."/>
            <person name="Xiao S."/>
            <person name="Wang L."/>
            <person name="Liao Z."/>
            <person name="Chang Y."/>
            <person name="Mo W."/>
            <person name="Hu G."/>
            <person name="Li W."/>
            <person name="Zhao G."/>
            <person name="Zhu H."/>
            <person name="Hu X."/>
            <person name="Ji K."/>
            <person name="Xiang X."/>
            <person name="Song Q."/>
            <person name="Yuan D."/>
            <person name="Jin S."/>
            <person name="Zhang L."/>
        </authorList>
    </citation>
    <scope>NUCLEOTIDE SEQUENCE [LARGE SCALE GENOMIC DNA]</scope>
    <source>
        <strain evidence="1">SQ_2022a</strain>
    </source>
</reference>
<accession>A0ACC0H008</accession>
<dbReference type="Proteomes" id="UP001060215">
    <property type="component" value="Chromosome 7"/>
</dbReference>
<name>A0ACC0H008_9ERIC</name>
<sequence>MEQNRTKMQSLALMPTWSAATVMTIFVVVSLLVERSNWLWKTNRKPLFEVVEKMKEELMLLGFISLLLTATSGAISNICIPTSFYESVFSPCTKSEVQDDTENNGHEPFVSSQGLEQLHRFIFVMAITHVSYIPLTMSAAIVKISKVSRKKLCTVLVSPKSQ</sequence>
<gene>
    <name evidence="1" type="ORF">LOK49_LG07G01011</name>
</gene>
<dbReference type="EMBL" id="CM045764">
    <property type="protein sequence ID" value="KAI8006361.1"/>
    <property type="molecule type" value="Genomic_DNA"/>
</dbReference>
<proteinExistence type="predicted"/>
<comment type="caution">
    <text evidence="1">The sequence shown here is derived from an EMBL/GenBank/DDBJ whole genome shotgun (WGS) entry which is preliminary data.</text>
</comment>
<evidence type="ECO:0000313" key="2">
    <source>
        <dbReference type="Proteomes" id="UP001060215"/>
    </source>
</evidence>
<organism evidence="1 2">
    <name type="scientific">Camellia lanceoleosa</name>
    <dbReference type="NCBI Taxonomy" id="1840588"/>
    <lineage>
        <taxon>Eukaryota</taxon>
        <taxon>Viridiplantae</taxon>
        <taxon>Streptophyta</taxon>
        <taxon>Embryophyta</taxon>
        <taxon>Tracheophyta</taxon>
        <taxon>Spermatophyta</taxon>
        <taxon>Magnoliopsida</taxon>
        <taxon>eudicotyledons</taxon>
        <taxon>Gunneridae</taxon>
        <taxon>Pentapetalae</taxon>
        <taxon>asterids</taxon>
        <taxon>Ericales</taxon>
        <taxon>Theaceae</taxon>
        <taxon>Camellia</taxon>
    </lineage>
</organism>
<protein>
    <submittedName>
        <fullName evidence="1">MLO-like protein 11</fullName>
    </submittedName>
</protein>
<keyword evidence="2" id="KW-1185">Reference proteome</keyword>
<evidence type="ECO:0000313" key="1">
    <source>
        <dbReference type="EMBL" id="KAI8006361.1"/>
    </source>
</evidence>